<gene>
    <name evidence="1" type="ORF">GMARGA_LOCUS24631</name>
</gene>
<evidence type="ECO:0000313" key="2">
    <source>
        <dbReference type="Proteomes" id="UP000789901"/>
    </source>
</evidence>
<name>A0ABN7VZH3_GIGMA</name>
<protein>
    <submittedName>
        <fullName evidence="1">38286_t:CDS:1</fullName>
    </submittedName>
</protein>
<organism evidence="1 2">
    <name type="scientific">Gigaspora margarita</name>
    <dbReference type="NCBI Taxonomy" id="4874"/>
    <lineage>
        <taxon>Eukaryota</taxon>
        <taxon>Fungi</taxon>
        <taxon>Fungi incertae sedis</taxon>
        <taxon>Mucoromycota</taxon>
        <taxon>Glomeromycotina</taxon>
        <taxon>Glomeromycetes</taxon>
        <taxon>Diversisporales</taxon>
        <taxon>Gigasporaceae</taxon>
        <taxon>Gigaspora</taxon>
    </lineage>
</organism>
<sequence>MVVIEAPLDKVIEIDAMIKGLLKSLIKIKPDNCPVDNKTTGIDDERSGIRIEQSDELEICQYEDAKVAEATNEHVEGAQGCLVKSGFENDDMK</sequence>
<dbReference type="EMBL" id="CAJVQB010026222">
    <property type="protein sequence ID" value="CAG8808063.1"/>
    <property type="molecule type" value="Genomic_DNA"/>
</dbReference>
<dbReference type="Proteomes" id="UP000789901">
    <property type="component" value="Unassembled WGS sequence"/>
</dbReference>
<evidence type="ECO:0000313" key="1">
    <source>
        <dbReference type="EMBL" id="CAG8808063.1"/>
    </source>
</evidence>
<accession>A0ABN7VZH3</accession>
<keyword evidence="2" id="KW-1185">Reference proteome</keyword>
<reference evidence="1 2" key="1">
    <citation type="submission" date="2021-06" db="EMBL/GenBank/DDBJ databases">
        <authorList>
            <person name="Kallberg Y."/>
            <person name="Tangrot J."/>
            <person name="Rosling A."/>
        </authorList>
    </citation>
    <scope>NUCLEOTIDE SEQUENCE [LARGE SCALE GENOMIC DNA]</scope>
    <source>
        <strain evidence="1 2">120-4 pot B 10/14</strain>
    </source>
</reference>
<proteinExistence type="predicted"/>
<feature type="non-terminal residue" evidence="1">
    <location>
        <position position="93"/>
    </location>
</feature>
<comment type="caution">
    <text evidence="1">The sequence shown here is derived from an EMBL/GenBank/DDBJ whole genome shotgun (WGS) entry which is preliminary data.</text>
</comment>